<organism evidence="1 2">
    <name type="scientific">Melia azedarach</name>
    <name type="common">Chinaberry tree</name>
    <dbReference type="NCBI Taxonomy" id="155640"/>
    <lineage>
        <taxon>Eukaryota</taxon>
        <taxon>Viridiplantae</taxon>
        <taxon>Streptophyta</taxon>
        <taxon>Embryophyta</taxon>
        <taxon>Tracheophyta</taxon>
        <taxon>Spermatophyta</taxon>
        <taxon>Magnoliopsida</taxon>
        <taxon>eudicotyledons</taxon>
        <taxon>Gunneridae</taxon>
        <taxon>Pentapetalae</taxon>
        <taxon>rosids</taxon>
        <taxon>malvids</taxon>
        <taxon>Sapindales</taxon>
        <taxon>Meliaceae</taxon>
        <taxon>Melia</taxon>
    </lineage>
</organism>
<protein>
    <submittedName>
        <fullName evidence="1">Replication protein A 14 kDa subunit B</fullName>
    </submittedName>
</protein>
<reference evidence="1 2" key="1">
    <citation type="journal article" date="2023" name="Science">
        <title>Complex scaffold remodeling in plant triterpene biosynthesis.</title>
        <authorList>
            <person name="De La Pena R."/>
            <person name="Hodgson H."/>
            <person name="Liu J.C."/>
            <person name="Stephenson M.J."/>
            <person name="Martin A.C."/>
            <person name="Owen C."/>
            <person name="Harkess A."/>
            <person name="Leebens-Mack J."/>
            <person name="Jimenez L.E."/>
            <person name="Osbourn A."/>
            <person name="Sattely E.S."/>
        </authorList>
    </citation>
    <scope>NUCLEOTIDE SEQUENCE [LARGE SCALE GENOMIC DNA]</scope>
    <source>
        <strain evidence="2">cv. JPN11</strain>
        <tissue evidence="1">Leaf</tissue>
    </source>
</reference>
<sequence length="107" mass="11810">MDTSNPAVFVNGELLHMHVGRRVRAVIQVIQSDNVGVTGKSTDGLQVVVKGILPSFALTNFVEVIGISDGDRSIRAEMWNNFGNTFDTDNYNQLCKLANGEFKHLFI</sequence>
<comment type="caution">
    <text evidence="1">The sequence shown here is derived from an EMBL/GenBank/DDBJ whole genome shotgun (WGS) entry which is preliminary data.</text>
</comment>
<dbReference type="EMBL" id="CM051405">
    <property type="protein sequence ID" value="KAJ4705262.1"/>
    <property type="molecule type" value="Genomic_DNA"/>
</dbReference>
<name>A0ACC1X1P2_MELAZ</name>
<accession>A0ACC1X1P2</accession>
<keyword evidence="2" id="KW-1185">Reference proteome</keyword>
<evidence type="ECO:0000313" key="1">
    <source>
        <dbReference type="EMBL" id="KAJ4705262.1"/>
    </source>
</evidence>
<dbReference type="Proteomes" id="UP001164539">
    <property type="component" value="Chromosome 12"/>
</dbReference>
<proteinExistence type="predicted"/>
<evidence type="ECO:0000313" key="2">
    <source>
        <dbReference type="Proteomes" id="UP001164539"/>
    </source>
</evidence>
<gene>
    <name evidence="1" type="ORF">OWV82_022061</name>
</gene>